<dbReference type="GO" id="GO:0030248">
    <property type="term" value="F:cellulose binding"/>
    <property type="evidence" value="ECO:0007669"/>
    <property type="project" value="InterPro"/>
</dbReference>
<evidence type="ECO:0000256" key="10">
    <source>
        <dbReference type="ARBA" id="ARBA00023326"/>
    </source>
</evidence>
<comment type="catalytic activity">
    <reaction evidence="1">
        <text>Hydrolysis of (1-&gt;4)-beta-D-glucosidic linkages in cellulose and cellotetraose, releasing cellobiose from the non-reducing ends of the chains.</text>
        <dbReference type="EC" id="3.2.1.91"/>
    </reaction>
</comment>
<gene>
    <name evidence="14" type="ORF">BD289DRAFT_449139</name>
</gene>
<dbReference type="InParanoid" id="A0A2T3ANW9"/>
<evidence type="ECO:0000256" key="8">
    <source>
        <dbReference type="ARBA" id="ARBA00023277"/>
    </source>
</evidence>
<dbReference type="GO" id="GO:0005576">
    <property type="term" value="C:extracellular region"/>
    <property type="evidence" value="ECO:0007669"/>
    <property type="project" value="InterPro"/>
</dbReference>
<keyword evidence="3 12" id="KW-0732">Signal</keyword>
<dbReference type="Gene3D" id="2.70.100.10">
    <property type="entry name" value="Glycoside hydrolase, family 7, domain"/>
    <property type="match status" value="1"/>
</dbReference>
<keyword evidence="15" id="KW-1185">Reference proteome</keyword>
<evidence type="ECO:0000256" key="2">
    <source>
        <dbReference type="ARBA" id="ARBA00006044"/>
    </source>
</evidence>
<sequence>MYSKLAAISALVASVKAQQACTLNAESKPSLTWQTCTAAGSCTTNTGSVVIDSNWRWVHDVNSSTNCYTGNTWNTAICDTDVTCAEDCCLDGADYSSTYGVSSSGSSLTLDFVTENSNGENVGSRLYLMGSATEYETFTLLGKEFTFDVDVSALGCGLNGALYFVSMDADGGLSEYSGNKAGAAYGTGYCDSQCPRDLKFIGGEANVEGWTASSNNANTGTGGMGSCCPEMDVWEANSYSAAYTAHPCESITPVICNGTACGGTYSGAANRYNGECDPDGCDFNSYRQGVTNFYGDGMTVDTSSPFTVVTQFLESGGALSEIRRYYVQNGEVIPNSYSTIAGTTAYNSLTSAYCTAQATAFDAEGSFAAKGGWAGISKALAAPMVLVLSLWDDYYADMLWLDSTYPVGSTTPGSVRGSCSTSSGVPATIEASNPSSKVVYSNIKFGAINSTFSATGTTGTSTGSSTSTSRTSSAAATSTGTVGAYGQCGGIGYSGSTGCVSGYKCTVQNAYYSQCIPA</sequence>
<dbReference type="EMBL" id="KZ678372">
    <property type="protein sequence ID" value="PSS05283.1"/>
    <property type="molecule type" value="Genomic_DNA"/>
</dbReference>
<dbReference type="FunFam" id="2.70.100.10:FF:000001">
    <property type="entry name" value="Glucanase"/>
    <property type="match status" value="1"/>
</dbReference>
<evidence type="ECO:0000256" key="7">
    <source>
        <dbReference type="ARBA" id="ARBA00023180"/>
    </source>
</evidence>
<keyword evidence="10 11" id="KW-0624">Polysaccharide degradation</keyword>
<comment type="similarity">
    <text evidence="2 11">Belongs to the glycosyl hydrolase 7 (cellulase C) family.</text>
</comment>
<keyword evidence="8" id="KW-0119">Carbohydrate metabolism</keyword>
<evidence type="ECO:0000256" key="1">
    <source>
        <dbReference type="ARBA" id="ARBA00001641"/>
    </source>
</evidence>
<evidence type="ECO:0000256" key="3">
    <source>
        <dbReference type="ARBA" id="ARBA00022729"/>
    </source>
</evidence>
<evidence type="ECO:0000313" key="14">
    <source>
        <dbReference type="EMBL" id="PSS05283.1"/>
    </source>
</evidence>
<keyword evidence="6" id="KW-1015">Disulfide bond</keyword>
<feature type="chain" id="PRO_5015401640" description="Glucanase" evidence="12">
    <location>
        <begin position="18"/>
        <end position="518"/>
    </location>
</feature>
<dbReference type="PANTHER" id="PTHR33753:SF2">
    <property type="entry name" value="GLYCOSIDE HYDROLASE FAMILY 7 PROTEIN"/>
    <property type="match status" value="1"/>
</dbReference>
<dbReference type="PRINTS" id="PR00734">
    <property type="entry name" value="GLHYDRLASE7"/>
</dbReference>
<keyword evidence="4 11" id="KW-0378">Hydrolase</keyword>
<dbReference type="InterPro" id="IPR037019">
    <property type="entry name" value="Glyco_hydro_7_sf"/>
</dbReference>
<evidence type="ECO:0000256" key="4">
    <source>
        <dbReference type="ARBA" id="ARBA00022801"/>
    </source>
</evidence>
<name>A0A2T3ANW9_9PEZI</name>
<evidence type="ECO:0000259" key="13">
    <source>
        <dbReference type="PROSITE" id="PS51164"/>
    </source>
</evidence>
<keyword evidence="9 11" id="KW-0326">Glycosidase</keyword>
<keyword evidence="7" id="KW-0325">Glycoprotein</keyword>
<dbReference type="InterPro" id="IPR035971">
    <property type="entry name" value="CBD_sf"/>
</dbReference>
<evidence type="ECO:0000313" key="15">
    <source>
        <dbReference type="Proteomes" id="UP000241462"/>
    </source>
</evidence>
<dbReference type="GO" id="GO:0016162">
    <property type="term" value="F:cellulose 1,4-beta-cellobiosidase activity"/>
    <property type="evidence" value="ECO:0007669"/>
    <property type="project" value="UniProtKB-EC"/>
</dbReference>
<dbReference type="GO" id="GO:0030245">
    <property type="term" value="P:cellulose catabolic process"/>
    <property type="evidence" value="ECO:0007669"/>
    <property type="project" value="UniProtKB-KW"/>
</dbReference>
<accession>A0A2T3ANW9</accession>
<feature type="signal peptide" evidence="12">
    <location>
        <begin position="1"/>
        <end position="17"/>
    </location>
</feature>
<proteinExistence type="inferred from homology"/>
<dbReference type="SMART" id="SM00236">
    <property type="entry name" value="fCBD"/>
    <property type="match status" value="1"/>
</dbReference>
<dbReference type="InterPro" id="IPR001722">
    <property type="entry name" value="Glyco_hydro_7"/>
</dbReference>
<evidence type="ECO:0000256" key="12">
    <source>
        <dbReference type="SAM" id="SignalP"/>
    </source>
</evidence>
<evidence type="ECO:0000256" key="9">
    <source>
        <dbReference type="ARBA" id="ARBA00023295"/>
    </source>
</evidence>
<feature type="domain" description="CBM1" evidence="13">
    <location>
        <begin position="480"/>
        <end position="516"/>
    </location>
</feature>
<dbReference type="Proteomes" id="UP000241462">
    <property type="component" value="Unassembled WGS sequence"/>
</dbReference>
<keyword evidence="5 11" id="KW-0136">Cellulose degradation</keyword>
<protein>
    <recommendedName>
        <fullName evidence="11">Glucanase</fullName>
        <ecNumber evidence="11">3.2.1.-</ecNumber>
    </recommendedName>
</protein>
<dbReference type="AlphaFoldDB" id="A0A2T3ANW9"/>
<evidence type="ECO:0000256" key="5">
    <source>
        <dbReference type="ARBA" id="ARBA00023001"/>
    </source>
</evidence>
<dbReference type="PROSITE" id="PS51164">
    <property type="entry name" value="CBM1_2"/>
    <property type="match status" value="1"/>
</dbReference>
<dbReference type="Pfam" id="PF00734">
    <property type="entry name" value="CBM_1"/>
    <property type="match status" value="1"/>
</dbReference>
<dbReference type="PROSITE" id="PS00562">
    <property type="entry name" value="CBM1_1"/>
    <property type="match status" value="1"/>
</dbReference>
<organism evidence="14 15">
    <name type="scientific">Coniella lustricola</name>
    <dbReference type="NCBI Taxonomy" id="2025994"/>
    <lineage>
        <taxon>Eukaryota</taxon>
        <taxon>Fungi</taxon>
        <taxon>Dikarya</taxon>
        <taxon>Ascomycota</taxon>
        <taxon>Pezizomycotina</taxon>
        <taxon>Sordariomycetes</taxon>
        <taxon>Sordariomycetidae</taxon>
        <taxon>Diaporthales</taxon>
        <taxon>Schizoparmaceae</taxon>
        <taxon>Coniella</taxon>
    </lineage>
</organism>
<evidence type="ECO:0000256" key="6">
    <source>
        <dbReference type="ARBA" id="ARBA00023157"/>
    </source>
</evidence>
<dbReference type="InterPro" id="IPR013320">
    <property type="entry name" value="ConA-like_dom_sf"/>
</dbReference>
<dbReference type="SUPFAM" id="SSF57180">
    <property type="entry name" value="Cellulose-binding domain"/>
    <property type="match status" value="1"/>
</dbReference>
<dbReference type="EC" id="3.2.1.-" evidence="11"/>
<dbReference type="Pfam" id="PF00840">
    <property type="entry name" value="Glyco_hydro_7"/>
    <property type="match status" value="1"/>
</dbReference>
<reference evidence="14 15" key="1">
    <citation type="journal article" date="2018" name="Mycol. Prog.">
        <title>Coniella lustricola, a new species from submerged detritus.</title>
        <authorList>
            <person name="Raudabaugh D.B."/>
            <person name="Iturriaga T."/>
            <person name="Carver A."/>
            <person name="Mondo S."/>
            <person name="Pangilinan J."/>
            <person name="Lipzen A."/>
            <person name="He G."/>
            <person name="Amirebrahimi M."/>
            <person name="Grigoriev I.V."/>
            <person name="Miller A.N."/>
        </authorList>
    </citation>
    <scope>NUCLEOTIDE SEQUENCE [LARGE SCALE GENOMIC DNA]</scope>
    <source>
        <strain evidence="14 15">B22-T-1</strain>
    </source>
</reference>
<dbReference type="PANTHER" id="PTHR33753">
    <property type="entry name" value="1,4-BETA-D-GLUCAN CELLOBIOHYDROLASE B"/>
    <property type="match status" value="1"/>
</dbReference>
<dbReference type="STRING" id="2025994.A0A2T3ANW9"/>
<evidence type="ECO:0000256" key="11">
    <source>
        <dbReference type="RuleBase" id="RU361164"/>
    </source>
</evidence>
<dbReference type="SUPFAM" id="SSF49899">
    <property type="entry name" value="Concanavalin A-like lectins/glucanases"/>
    <property type="match status" value="1"/>
</dbReference>
<dbReference type="InterPro" id="IPR000254">
    <property type="entry name" value="CBD"/>
</dbReference>
<dbReference type="OrthoDB" id="412382at2759"/>
<dbReference type="CDD" id="cd07999">
    <property type="entry name" value="GH7_CBH_EG"/>
    <property type="match status" value="1"/>
</dbReference>